<dbReference type="EMBL" id="LAPV01000080">
    <property type="protein sequence ID" value="KKC33754.1"/>
    <property type="molecule type" value="Genomic_DNA"/>
</dbReference>
<reference evidence="1 2" key="1">
    <citation type="submission" date="2015-03" db="EMBL/GenBank/DDBJ databases">
        <authorList>
            <person name="Lepp D."/>
            <person name="Hassan Y.I."/>
            <person name="Li X.-Z."/>
            <person name="Zhou T."/>
        </authorList>
    </citation>
    <scope>NUCLEOTIDE SEQUENCE [LARGE SCALE GENOMIC DNA]</scope>
    <source>
        <strain evidence="1 2">Cr7-05</strain>
    </source>
</reference>
<accession>A0ABR5E0F1</accession>
<sequence length="155" mass="17058">MYPAGEIASHDPVTLGDGKRHRYRSLLGPQYEHFIVGARLRGWIERTGVQVGVNDQPVVWTKVAETGKSRLQASSGGRGVQQGGHIRALDAETGRESCLDGTHAAAAGLCVLLFPRRTNADRHQMRGLAVCIFGPRFIDWNEHCGRGEDQTGRHY</sequence>
<proteinExistence type="predicted"/>
<evidence type="ECO:0000313" key="2">
    <source>
        <dbReference type="Proteomes" id="UP000033519"/>
    </source>
</evidence>
<dbReference type="Proteomes" id="UP000033519">
    <property type="component" value="Unassembled WGS sequence"/>
</dbReference>
<organism evidence="1 2">
    <name type="scientific">Devosia psychrophila</name>
    <dbReference type="NCBI Taxonomy" id="728005"/>
    <lineage>
        <taxon>Bacteria</taxon>
        <taxon>Pseudomonadati</taxon>
        <taxon>Pseudomonadota</taxon>
        <taxon>Alphaproteobacteria</taxon>
        <taxon>Hyphomicrobiales</taxon>
        <taxon>Devosiaceae</taxon>
        <taxon>Devosia</taxon>
    </lineage>
</organism>
<protein>
    <submittedName>
        <fullName evidence="1">Uncharacterized protein</fullName>
    </submittedName>
</protein>
<gene>
    <name evidence="1" type="ORF">WH91_06795</name>
</gene>
<name>A0ABR5E0F1_9HYPH</name>
<comment type="caution">
    <text evidence="1">The sequence shown here is derived from an EMBL/GenBank/DDBJ whole genome shotgun (WGS) entry which is preliminary data.</text>
</comment>
<keyword evidence="2" id="KW-1185">Reference proteome</keyword>
<evidence type="ECO:0000313" key="1">
    <source>
        <dbReference type="EMBL" id="KKC33754.1"/>
    </source>
</evidence>